<keyword evidence="2" id="KW-0808">Transferase</keyword>
<evidence type="ECO:0000313" key="4">
    <source>
        <dbReference type="Proteomes" id="UP001595967"/>
    </source>
</evidence>
<dbReference type="EMBL" id="JBHSEW010000012">
    <property type="protein sequence ID" value="MFC4623186.1"/>
    <property type="molecule type" value="Genomic_DNA"/>
</dbReference>
<accession>A0ABV9GYD1</accession>
<dbReference type="Pfam" id="PF04072">
    <property type="entry name" value="LCM"/>
    <property type="match status" value="1"/>
</dbReference>
<comment type="caution">
    <text evidence="3">The sequence shown here is derived from an EMBL/GenBank/DDBJ whole genome shotgun (WGS) entry which is preliminary data.</text>
</comment>
<name>A0ABV9GYD1_9BURK</name>
<dbReference type="GO" id="GO:0032259">
    <property type="term" value="P:methylation"/>
    <property type="evidence" value="ECO:0007669"/>
    <property type="project" value="UniProtKB-KW"/>
</dbReference>
<dbReference type="SUPFAM" id="SSF53335">
    <property type="entry name" value="S-adenosyl-L-methionine-dependent methyltransferases"/>
    <property type="match status" value="1"/>
</dbReference>
<dbReference type="Gene3D" id="3.40.50.150">
    <property type="entry name" value="Vaccinia Virus protein VP39"/>
    <property type="match status" value="1"/>
</dbReference>
<organism evidence="3 4">
    <name type="scientific">Comamonas nitrativorans</name>
    <dbReference type="NCBI Taxonomy" id="108437"/>
    <lineage>
        <taxon>Bacteria</taxon>
        <taxon>Pseudomonadati</taxon>
        <taxon>Pseudomonadota</taxon>
        <taxon>Betaproteobacteria</taxon>
        <taxon>Burkholderiales</taxon>
        <taxon>Comamonadaceae</taxon>
        <taxon>Comamonas</taxon>
    </lineage>
</organism>
<evidence type="ECO:0000256" key="2">
    <source>
        <dbReference type="ARBA" id="ARBA00022679"/>
    </source>
</evidence>
<dbReference type="Proteomes" id="UP001595967">
    <property type="component" value="Unassembled WGS sequence"/>
</dbReference>
<sequence>MNDAMAWPMGHTAPRHHSAAPHLACAAFSPVQQTLLIPLVARALGGALYPGHACGDVQASRLLQTLDIDGQTYLADRATVLNVLWRTRLIRDLAQAFFAAHPDAWGLNLGCGLSHYFQWLDNGSNTWMDADLPEVMALRKKLLPAQPPRLRAATVDLQTADWWQRLRQPRRALAQPLFVLCEGVLMYFQPDEVRAVLQRFAEVAPSGSVLVLDTMARCAVGQARWHASVGHTQAQFHWGIGQMQELTACHPRLQLRQSHSVAPSHGWMGVAMEAMWNPWGQNAPLYGLAELVVQ</sequence>
<dbReference type="GO" id="GO:0008168">
    <property type="term" value="F:methyltransferase activity"/>
    <property type="evidence" value="ECO:0007669"/>
    <property type="project" value="UniProtKB-KW"/>
</dbReference>
<evidence type="ECO:0000313" key="3">
    <source>
        <dbReference type="EMBL" id="MFC4623186.1"/>
    </source>
</evidence>
<dbReference type="PANTHER" id="PTHR43619:SF2">
    <property type="entry name" value="S-ADENOSYL-L-METHIONINE-DEPENDENT METHYLTRANSFERASES SUPERFAMILY PROTEIN"/>
    <property type="match status" value="1"/>
</dbReference>
<dbReference type="InterPro" id="IPR029063">
    <property type="entry name" value="SAM-dependent_MTases_sf"/>
</dbReference>
<protein>
    <submittedName>
        <fullName evidence="3">Class I SAM-dependent methyltransferase</fullName>
    </submittedName>
</protein>
<gene>
    <name evidence="3" type="ORF">ACFO3A_13325</name>
</gene>
<dbReference type="InterPro" id="IPR007213">
    <property type="entry name" value="Ppm1/Ppm2/Tcmp"/>
</dbReference>
<reference evidence="4" key="1">
    <citation type="journal article" date="2019" name="Int. J. Syst. Evol. Microbiol.">
        <title>The Global Catalogue of Microorganisms (GCM) 10K type strain sequencing project: providing services to taxonomists for standard genome sequencing and annotation.</title>
        <authorList>
            <consortium name="The Broad Institute Genomics Platform"/>
            <consortium name="The Broad Institute Genome Sequencing Center for Infectious Disease"/>
            <person name="Wu L."/>
            <person name="Ma J."/>
        </authorList>
    </citation>
    <scope>NUCLEOTIDE SEQUENCE [LARGE SCALE GENOMIC DNA]</scope>
    <source>
        <strain evidence="4">JCM 11650</strain>
    </source>
</reference>
<keyword evidence="4" id="KW-1185">Reference proteome</keyword>
<keyword evidence="1 3" id="KW-0489">Methyltransferase</keyword>
<evidence type="ECO:0000256" key="1">
    <source>
        <dbReference type="ARBA" id="ARBA00022603"/>
    </source>
</evidence>
<proteinExistence type="predicted"/>
<dbReference type="RefSeq" id="WP_377727240.1">
    <property type="nucleotide sequence ID" value="NZ_JBHSEW010000012.1"/>
</dbReference>
<dbReference type="PANTHER" id="PTHR43619">
    <property type="entry name" value="S-ADENOSYL-L-METHIONINE-DEPENDENT METHYLTRANSFERASE YKTD-RELATED"/>
    <property type="match status" value="1"/>
</dbReference>